<dbReference type="InterPro" id="IPR035919">
    <property type="entry name" value="EAL_sf"/>
</dbReference>
<dbReference type="InterPro" id="IPR043128">
    <property type="entry name" value="Rev_trsase/Diguanyl_cyclase"/>
</dbReference>
<dbReference type="SMART" id="SM00267">
    <property type="entry name" value="GGDEF"/>
    <property type="match status" value="1"/>
</dbReference>
<dbReference type="SMART" id="SM00052">
    <property type="entry name" value="EAL"/>
    <property type="match status" value="1"/>
</dbReference>
<dbReference type="GO" id="GO:0006355">
    <property type="term" value="P:regulation of DNA-templated transcription"/>
    <property type="evidence" value="ECO:0007669"/>
    <property type="project" value="InterPro"/>
</dbReference>
<dbReference type="InterPro" id="IPR035965">
    <property type="entry name" value="PAS-like_dom_sf"/>
</dbReference>
<dbReference type="InterPro" id="IPR013767">
    <property type="entry name" value="PAS_fold"/>
</dbReference>
<evidence type="ECO:0000313" key="7">
    <source>
        <dbReference type="EMBL" id="BAV32647.1"/>
    </source>
</evidence>
<dbReference type="KEGG" id="slim:SCL_0325"/>
<feature type="domain" description="EAL" evidence="5">
    <location>
        <begin position="528"/>
        <end position="780"/>
    </location>
</feature>
<dbReference type="PROSITE" id="PS50113">
    <property type="entry name" value="PAC"/>
    <property type="match status" value="1"/>
</dbReference>
<dbReference type="CDD" id="cd01949">
    <property type="entry name" value="GGDEF"/>
    <property type="match status" value="1"/>
</dbReference>
<dbReference type="Gene3D" id="3.20.20.450">
    <property type="entry name" value="EAL domain"/>
    <property type="match status" value="1"/>
</dbReference>
<proteinExistence type="predicted"/>
<dbReference type="Proteomes" id="UP000243180">
    <property type="component" value="Chromosome"/>
</dbReference>
<dbReference type="OrthoDB" id="9787514at2"/>
<dbReference type="InterPro" id="IPR000160">
    <property type="entry name" value="GGDEF_dom"/>
</dbReference>
<keyword evidence="2" id="KW-0812">Transmembrane</keyword>
<evidence type="ECO:0000256" key="1">
    <source>
        <dbReference type="ARBA" id="ARBA00001946"/>
    </source>
</evidence>
<name>A0A1B4XCU2_9GAMM</name>
<dbReference type="PANTHER" id="PTHR44757">
    <property type="entry name" value="DIGUANYLATE CYCLASE DGCP"/>
    <property type="match status" value="1"/>
</dbReference>
<dbReference type="PANTHER" id="PTHR44757:SF4">
    <property type="entry name" value="DIGUANYLATE CYCLASE DGCE-RELATED"/>
    <property type="match status" value="1"/>
</dbReference>
<organism evidence="7 8">
    <name type="scientific">Sulfuricaulis limicola</name>
    <dbReference type="NCBI Taxonomy" id="1620215"/>
    <lineage>
        <taxon>Bacteria</taxon>
        <taxon>Pseudomonadati</taxon>
        <taxon>Pseudomonadota</taxon>
        <taxon>Gammaproteobacteria</taxon>
        <taxon>Acidiferrobacterales</taxon>
        <taxon>Acidiferrobacteraceae</taxon>
        <taxon>Sulfuricaulis</taxon>
    </lineage>
</organism>
<dbReference type="NCBIfam" id="TIGR00229">
    <property type="entry name" value="sensory_box"/>
    <property type="match status" value="1"/>
</dbReference>
<dbReference type="SMART" id="SM00091">
    <property type="entry name" value="PAS"/>
    <property type="match status" value="1"/>
</dbReference>
<dbReference type="SUPFAM" id="SSF55073">
    <property type="entry name" value="Nucleotide cyclase"/>
    <property type="match status" value="1"/>
</dbReference>
<dbReference type="EMBL" id="AP014879">
    <property type="protein sequence ID" value="BAV32647.1"/>
    <property type="molecule type" value="Genomic_DNA"/>
</dbReference>
<evidence type="ECO:0000313" key="8">
    <source>
        <dbReference type="Proteomes" id="UP000243180"/>
    </source>
</evidence>
<dbReference type="CDD" id="cd00130">
    <property type="entry name" value="PAS"/>
    <property type="match status" value="1"/>
</dbReference>
<dbReference type="Pfam" id="PF00990">
    <property type="entry name" value="GGDEF"/>
    <property type="match status" value="1"/>
</dbReference>
<dbReference type="FunFam" id="3.30.70.270:FF:000001">
    <property type="entry name" value="Diguanylate cyclase domain protein"/>
    <property type="match status" value="1"/>
</dbReference>
<dbReference type="PROSITE" id="PS50883">
    <property type="entry name" value="EAL"/>
    <property type="match status" value="1"/>
</dbReference>
<accession>A0A1B4XCU2</accession>
<dbReference type="InterPro" id="IPR001633">
    <property type="entry name" value="EAL_dom"/>
</dbReference>
<keyword evidence="8" id="KW-1185">Reference proteome</keyword>
<feature type="domain" description="PAS" evidence="3">
    <location>
        <begin position="222"/>
        <end position="285"/>
    </location>
</feature>
<dbReference type="InterPro" id="IPR029787">
    <property type="entry name" value="Nucleotide_cyclase"/>
</dbReference>
<reference evidence="7 8" key="1">
    <citation type="submission" date="2015-05" db="EMBL/GenBank/DDBJ databases">
        <title>Complete genome sequence of a sulfur-oxidizing gammaproteobacterium strain HA5.</title>
        <authorList>
            <person name="Miura A."/>
            <person name="Kojima H."/>
            <person name="Fukui M."/>
        </authorList>
    </citation>
    <scope>NUCLEOTIDE SEQUENCE [LARGE SCALE GENOMIC DNA]</scope>
    <source>
        <strain evidence="7 8">HA5</strain>
    </source>
</reference>
<comment type="cofactor">
    <cofactor evidence="1">
        <name>Mg(2+)</name>
        <dbReference type="ChEBI" id="CHEBI:18420"/>
    </cofactor>
</comment>
<dbReference type="Gene3D" id="3.30.70.270">
    <property type="match status" value="1"/>
</dbReference>
<feature type="domain" description="GGDEF" evidence="6">
    <location>
        <begin position="384"/>
        <end position="517"/>
    </location>
</feature>
<evidence type="ECO:0000259" key="5">
    <source>
        <dbReference type="PROSITE" id="PS50883"/>
    </source>
</evidence>
<dbReference type="PROSITE" id="PS50112">
    <property type="entry name" value="PAS"/>
    <property type="match status" value="1"/>
</dbReference>
<protein>
    <recommendedName>
        <fullName evidence="9">Diguanylate cyclase</fullName>
    </recommendedName>
</protein>
<evidence type="ECO:0008006" key="9">
    <source>
        <dbReference type="Google" id="ProtNLM"/>
    </source>
</evidence>
<dbReference type="AlphaFoldDB" id="A0A1B4XCU2"/>
<dbReference type="PROSITE" id="PS50887">
    <property type="entry name" value="GGDEF"/>
    <property type="match status" value="1"/>
</dbReference>
<dbReference type="InParanoid" id="A0A1B4XCU2"/>
<evidence type="ECO:0000259" key="4">
    <source>
        <dbReference type="PROSITE" id="PS50113"/>
    </source>
</evidence>
<keyword evidence="2" id="KW-0472">Membrane</keyword>
<dbReference type="Pfam" id="PF00563">
    <property type="entry name" value="EAL"/>
    <property type="match status" value="1"/>
</dbReference>
<evidence type="ECO:0000259" key="6">
    <source>
        <dbReference type="PROSITE" id="PS50887"/>
    </source>
</evidence>
<dbReference type="CDD" id="cd01948">
    <property type="entry name" value="EAL"/>
    <property type="match status" value="1"/>
</dbReference>
<dbReference type="InterPro" id="IPR000700">
    <property type="entry name" value="PAS-assoc_C"/>
</dbReference>
<evidence type="ECO:0000256" key="2">
    <source>
        <dbReference type="SAM" id="Phobius"/>
    </source>
</evidence>
<dbReference type="Gene3D" id="3.30.450.20">
    <property type="entry name" value="PAS domain"/>
    <property type="match status" value="1"/>
</dbReference>
<gene>
    <name evidence="7" type="ORF">SCL_0325</name>
</gene>
<dbReference type="FunCoup" id="A0A1B4XCU2">
    <property type="interactions" value="4"/>
</dbReference>
<feature type="transmembrane region" description="Helical" evidence="2">
    <location>
        <begin position="188"/>
        <end position="209"/>
    </location>
</feature>
<feature type="domain" description="PAC" evidence="4">
    <location>
        <begin position="300"/>
        <end position="352"/>
    </location>
</feature>
<dbReference type="SUPFAM" id="SSF141868">
    <property type="entry name" value="EAL domain-like"/>
    <property type="match status" value="1"/>
</dbReference>
<sequence>MFRHKSKTLIASGFVLVLALTVALAGVGLTRMTAIHNHLKLVTERHNAKADIIFSMRHIARERALSTYAMFIMDDPFDREEELRRFTEMAGEFMRLRDRLLEIGLKENERIALDKVLEQVRLYQPLHLALVDKITHERRADVKDEILRHDLLRQRTMLGQLDEMVELERVEIGKATAQAAREYNSACLVMVLLTAIIMVSGFFIASYVIHRTRQVEQALAREKEHAEITLHSVGDAVIAADEQGNVNYLNPAAEQMTGWRNAEARGQPLRNIYHIINETTRKALEHPAMLGVLDTPIAGLNKHTLLISRRGWELAVEDNAAPIRNSDGENVGAILVFRDVTEQRQMQKQLSWQASHDPLTGLANRREFEVLLERLIASAKEQDKHHALLYLDLDQFKVINDTCGHVAGDELLRQIAGLMRPLIRDSDTLTRLGGDEFGILLEGCYIPQAEQIAHKVLELLEDFRFVWQDKSFRVGVSIGLVGIHAGSGSASSALSVADGACYMAKDKGRNRVWVHQDDDREAAHRQGEMEWVSRIMRAFDEDRFVLYYQRVMPLAADAEDYQCREVLVRMRAENGELIPPMAFIPAAERYGMMSTVDRWVVKTAFTWLAGHPSGERLAINLSSQSLGDEDFLNFVMEQFRTTRLSPRRICFEITETAAIANWNRATHFIAALRAHGCRFALDDFGSGMSSFGYLKGLAIDFIKIDGAFVRDMIDDEVDFAMVEAVNRIGHVMGIRTTAEYVENDQILEKLRELGVDYAQGYGLHMPQPLEVITELPAGKTANSKEKPFDLDFPVIGRPAV</sequence>
<keyword evidence="2" id="KW-1133">Transmembrane helix</keyword>
<evidence type="ECO:0000259" key="3">
    <source>
        <dbReference type="PROSITE" id="PS50112"/>
    </source>
</evidence>
<dbReference type="GO" id="GO:0003824">
    <property type="term" value="F:catalytic activity"/>
    <property type="evidence" value="ECO:0007669"/>
    <property type="project" value="UniProtKB-ARBA"/>
</dbReference>
<dbReference type="RefSeq" id="WP_096359356.1">
    <property type="nucleotide sequence ID" value="NZ_AP014879.1"/>
</dbReference>
<dbReference type="Pfam" id="PF00989">
    <property type="entry name" value="PAS"/>
    <property type="match status" value="1"/>
</dbReference>
<dbReference type="InterPro" id="IPR000014">
    <property type="entry name" value="PAS"/>
</dbReference>
<dbReference type="SUPFAM" id="SSF55785">
    <property type="entry name" value="PYP-like sensor domain (PAS domain)"/>
    <property type="match status" value="1"/>
</dbReference>
<dbReference type="NCBIfam" id="TIGR00254">
    <property type="entry name" value="GGDEF"/>
    <property type="match status" value="1"/>
</dbReference>
<dbReference type="InterPro" id="IPR052155">
    <property type="entry name" value="Biofilm_reg_signaling"/>
</dbReference>